<dbReference type="Proteomes" id="UP000236161">
    <property type="component" value="Unassembled WGS sequence"/>
</dbReference>
<sequence length="137" mass="15421">MQWRRYEEPTSPFSASPSLRQKVRSMNCFSCCFRGADGGKDPPAVEPSLIRSSSMWIQAKAGEIPEIKERFNGLIARIGKASRRQNGDFRYDPLSYALNFDEGGEDETEVGEEFQYRNFSSRLPPSPPQPAVNIAGR</sequence>
<evidence type="ECO:0000313" key="2">
    <source>
        <dbReference type="EMBL" id="PKA48774.1"/>
    </source>
</evidence>
<feature type="region of interest" description="Disordered" evidence="1">
    <location>
        <begin position="118"/>
        <end position="137"/>
    </location>
</feature>
<dbReference type="STRING" id="1088818.A0A2H9ZZQ9"/>
<accession>A0A2H9ZZQ9</accession>
<gene>
    <name evidence="2" type="ORF">AXF42_Ash018716</name>
</gene>
<keyword evidence="3" id="KW-1185">Reference proteome</keyword>
<protein>
    <submittedName>
        <fullName evidence="2">Uncharacterized protein</fullName>
    </submittedName>
</protein>
<dbReference type="PANTHER" id="PTHR33168">
    <property type="entry name" value="STRESS INDUCED PROTEIN-RELATED"/>
    <property type="match status" value="1"/>
</dbReference>
<proteinExistence type="predicted"/>
<evidence type="ECO:0000256" key="1">
    <source>
        <dbReference type="SAM" id="MobiDB-lite"/>
    </source>
</evidence>
<evidence type="ECO:0000313" key="3">
    <source>
        <dbReference type="Proteomes" id="UP000236161"/>
    </source>
</evidence>
<dbReference type="OrthoDB" id="657187at2759"/>
<dbReference type="AlphaFoldDB" id="A0A2H9ZZQ9"/>
<organism evidence="2 3">
    <name type="scientific">Apostasia shenzhenica</name>
    <dbReference type="NCBI Taxonomy" id="1088818"/>
    <lineage>
        <taxon>Eukaryota</taxon>
        <taxon>Viridiplantae</taxon>
        <taxon>Streptophyta</taxon>
        <taxon>Embryophyta</taxon>
        <taxon>Tracheophyta</taxon>
        <taxon>Spermatophyta</taxon>
        <taxon>Magnoliopsida</taxon>
        <taxon>Liliopsida</taxon>
        <taxon>Asparagales</taxon>
        <taxon>Orchidaceae</taxon>
        <taxon>Apostasioideae</taxon>
        <taxon>Apostasia</taxon>
    </lineage>
</organism>
<reference evidence="2 3" key="1">
    <citation type="journal article" date="2017" name="Nature">
        <title>The Apostasia genome and the evolution of orchids.</title>
        <authorList>
            <person name="Zhang G.Q."/>
            <person name="Liu K.W."/>
            <person name="Li Z."/>
            <person name="Lohaus R."/>
            <person name="Hsiao Y.Y."/>
            <person name="Niu S.C."/>
            <person name="Wang J.Y."/>
            <person name="Lin Y.C."/>
            <person name="Xu Q."/>
            <person name="Chen L.J."/>
            <person name="Yoshida K."/>
            <person name="Fujiwara S."/>
            <person name="Wang Z.W."/>
            <person name="Zhang Y.Q."/>
            <person name="Mitsuda N."/>
            <person name="Wang M."/>
            <person name="Liu G.H."/>
            <person name="Pecoraro L."/>
            <person name="Huang H.X."/>
            <person name="Xiao X.J."/>
            <person name="Lin M."/>
            <person name="Wu X.Y."/>
            <person name="Wu W.L."/>
            <person name="Chen Y.Y."/>
            <person name="Chang S.B."/>
            <person name="Sakamoto S."/>
            <person name="Ohme-Takagi M."/>
            <person name="Yagi M."/>
            <person name="Zeng S.J."/>
            <person name="Shen C.Y."/>
            <person name="Yeh C.M."/>
            <person name="Luo Y.B."/>
            <person name="Tsai W.C."/>
            <person name="Van de Peer Y."/>
            <person name="Liu Z.J."/>
        </authorList>
    </citation>
    <scope>NUCLEOTIDE SEQUENCE [LARGE SCALE GENOMIC DNA]</scope>
    <source>
        <strain evidence="3">cv. Shenzhen</strain>
        <tissue evidence="2">Stem</tissue>
    </source>
</reference>
<name>A0A2H9ZZQ9_9ASPA</name>
<dbReference type="EMBL" id="KZ452209">
    <property type="protein sequence ID" value="PKA48774.1"/>
    <property type="molecule type" value="Genomic_DNA"/>
</dbReference>